<evidence type="ECO:0000256" key="1">
    <source>
        <dbReference type="SAM" id="MobiDB-lite"/>
    </source>
</evidence>
<proteinExistence type="predicted"/>
<evidence type="ECO:0000313" key="2">
    <source>
        <dbReference type="EMBL" id="ABF80030.1"/>
    </source>
</evidence>
<dbReference type="HOGENOM" id="CLU_2582880_0_0_4"/>
<protein>
    <submittedName>
        <fullName evidence="2">Uncharacterized protein</fullName>
    </submittedName>
</protein>
<organism evidence="2">
    <name type="scientific">Burkholderia orbicola (strain AU 1054)</name>
    <dbReference type="NCBI Taxonomy" id="331271"/>
    <lineage>
        <taxon>Bacteria</taxon>
        <taxon>Pseudomonadati</taxon>
        <taxon>Pseudomonadota</taxon>
        <taxon>Betaproteobacteria</taxon>
        <taxon>Burkholderiales</taxon>
        <taxon>Burkholderiaceae</taxon>
        <taxon>Burkholderia</taxon>
        <taxon>Burkholderia cepacia complex</taxon>
        <taxon>Burkholderia orbicola</taxon>
    </lineage>
</organism>
<accession>A0A0H2XZE5</accession>
<gene>
    <name evidence="2" type="ordered locus">Bcen_5156</name>
</gene>
<feature type="region of interest" description="Disordered" evidence="1">
    <location>
        <begin position="47"/>
        <end position="80"/>
    </location>
</feature>
<sequence length="80" mass="8573">MVNGSSGGLRTGRGRSMSIASPISEAQRCVQLTVDVPIRRDVAYGGKQTPACQAKQGSVWKKEKQAPNGVTRRSEVATDR</sequence>
<name>A0A0H2XZE5_BURO1</name>
<dbReference type="AlphaFoldDB" id="A0A0H2XZE5"/>
<dbReference type="EMBL" id="CP000379">
    <property type="protein sequence ID" value="ABF80030.1"/>
    <property type="molecule type" value="Genomic_DNA"/>
</dbReference>
<reference evidence="2" key="1">
    <citation type="submission" date="2006-05" db="EMBL/GenBank/DDBJ databases">
        <title>Complete sequence of chromosome 2 of Burkholderia cenocepacia AU 1054.</title>
        <authorList>
            <consortium name="US DOE Joint Genome Institute"/>
            <person name="Copeland A."/>
            <person name="Lucas S."/>
            <person name="Lapidus A."/>
            <person name="Barry K."/>
            <person name="Detter J.C."/>
            <person name="Glavina del Rio T."/>
            <person name="Hammon N."/>
            <person name="Israni S."/>
            <person name="Dalin E."/>
            <person name="Tice H."/>
            <person name="Pitluck S."/>
            <person name="Chain P."/>
            <person name="Malfatti S."/>
            <person name="Shin M."/>
            <person name="Vergez L."/>
            <person name="Schmutz J."/>
            <person name="Larimer F."/>
            <person name="Land M."/>
            <person name="Hauser L."/>
            <person name="Kyrpides N."/>
            <person name="Lykidis A."/>
            <person name="LiPuma J.J."/>
            <person name="Konstantinidis K."/>
            <person name="Tiedje J.M."/>
            <person name="Richardson P."/>
        </authorList>
    </citation>
    <scope>NUCLEOTIDE SEQUENCE [LARGE SCALE GENOMIC DNA]</scope>
    <source>
        <strain evidence="2">AU 1054</strain>
    </source>
</reference>